<organism evidence="1 2">
    <name type="scientific">Leptothoe spongobia TAU-MAC 1115</name>
    <dbReference type="NCBI Taxonomy" id="1967444"/>
    <lineage>
        <taxon>Bacteria</taxon>
        <taxon>Bacillati</taxon>
        <taxon>Cyanobacteriota</taxon>
        <taxon>Cyanophyceae</taxon>
        <taxon>Nodosilineales</taxon>
        <taxon>Cymatolegaceae</taxon>
        <taxon>Leptothoe</taxon>
        <taxon>Leptothoe spongobia</taxon>
    </lineage>
</organism>
<reference evidence="1" key="2">
    <citation type="journal article" date="2021" name="Mar. Drugs">
        <title>Genome Reduction and Secondary Metabolism of the Marine Sponge-Associated Cyanobacterium Leptothoe.</title>
        <authorList>
            <person name="Konstantinou D."/>
            <person name="Popin R.V."/>
            <person name="Fewer D.P."/>
            <person name="Sivonen K."/>
            <person name="Gkelis S."/>
        </authorList>
    </citation>
    <scope>NUCLEOTIDE SEQUENCE</scope>
    <source>
        <strain evidence="1">TAU-MAC 1115</strain>
    </source>
</reference>
<accession>A0A947DBS1</accession>
<reference evidence="1" key="1">
    <citation type="submission" date="2020-11" db="EMBL/GenBank/DDBJ databases">
        <authorList>
            <person name="Konstantinou D."/>
            <person name="Gkelis S."/>
            <person name="Popin R."/>
            <person name="Fewer D."/>
            <person name="Sivonen K."/>
        </authorList>
    </citation>
    <scope>NUCLEOTIDE SEQUENCE</scope>
    <source>
        <strain evidence="1">TAU-MAC 1115</strain>
    </source>
</reference>
<name>A0A947DBS1_9CYAN</name>
<evidence type="ECO:0000313" key="1">
    <source>
        <dbReference type="EMBL" id="MBT9314227.1"/>
    </source>
</evidence>
<comment type="caution">
    <text evidence="1">The sequence shown here is derived from an EMBL/GenBank/DDBJ whole genome shotgun (WGS) entry which is preliminary data.</text>
</comment>
<proteinExistence type="predicted"/>
<protein>
    <submittedName>
        <fullName evidence="1">Uncharacterized protein</fullName>
    </submittedName>
</protein>
<dbReference type="Proteomes" id="UP000717364">
    <property type="component" value="Unassembled WGS sequence"/>
</dbReference>
<dbReference type="EMBL" id="JADOES010000003">
    <property type="protein sequence ID" value="MBT9314227.1"/>
    <property type="molecule type" value="Genomic_DNA"/>
</dbReference>
<keyword evidence="2" id="KW-1185">Reference proteome</keyword>
<sequence>MGYFAYGQLPVFPAYPSPPSLAATDVFTPIPNLLDAAISDSNGTTFNSDGTVFNGIPGYNPVIYFASGGSTLIPTGRTLSATANTGYAGFTNYTVDFDNIDFNDIEGSLNFQTVNNNFPTLDSGDGFTIAFDLAILNEVSESNRAGFSVVLVSDDVSKEVEIGFKTDGADRAFAQSANFTEAETSSATSLDFSIRKTYWLSISGNTYSLAANGVEILSGNTRDYNFDPTTSSPALPASANPYQTPNFLFLGDNTDQGHAQFTLGEVQVLSLQTSLTPDLYNDYIASYGDLITALGNNLEAGKSHYLTSGFQEGRQIDLFEEDIYIASYSDLIINLGYNPEAATNHFISQGFREGRSANLFIPELYLAAYQDLQNAFGSDLKAATRHYIESGFSEGRDPLLGFDARAYIASYNDLIAAFGDDFAAGRNHYLQDGYNEGRTVTFQADDYIASYSDLITTLGYNLDLGAEHYITMGVGEGRSADLFDEAAYLSKYSDLQAVFGNNLEAATRHYIEVGYFEGRTV</sequence>
<gene>
    <name evidence="1" type="ORF">IXB50_02180</name>
</gene>
<evidence type="ECO:0000313" key="2">
    <source>
        <dbReference type="Proteomes" id="UP000717364"/>
    </source>
</evidence>
<dbReference type="AlphaFoldDB" id="A0A947DBS1"/>